<gene>
    <name evidence="1" type="ORF">GBAR_LOCUS14848</name>
</gene>
<organism evidence="1 2">
    <name type="scientific">Geodia barretti</name>
    <name type="common">Barrett's horny sponge</name>
    <dbReference type="NCBI Taxonomy" id="519541"/>
    <lineage>
        <taxon>Eukaryota</taxon>
        <taxon>Metazoa</taxon>
        <taxon>Porifera</taxon>
        <taxon>Demospongiae</taxon>
        <taxon>Heteroscleromorpha</taxon>
        <taxon>Tetractinellida</taxon>
        <taxon>Astrophorina</taxon>
        <taxon>Geodiidae</taxon>
        <taxon>Geodia</taxon>
    </lineage>
</organism>
<evidence type="ECO:0000313" key="1">
    <source>
        <dbReference type="EMBL" id="CAI8025733.1"/>
    </source>
</evidence>
<keyword evidence="2" id="KW-1185">Reference proteome</keyword>
<dbReference type="EMBL" id="CASHTH010002177">
    <property type="protein sequence ID" value="CAI8025733.1"/>
    <property type="molecule type" value="Genomic_DNA"/>
</dbReference>
<sequence>MVCRAVAEAGNPVVSVAYQADSWHSPPGVLTFEHVDSDGRQFYGTLHQVSGSWGTVQIHTQEAYGGENFRIYTGTGYPFDKTEIWLPAIWAFQNMALHNEMPQTFDQILQKTNVFLAGWKSVLENDGKPVKLTDVAEEWEAPSELPNHPEHDTVSLFQKKFGDASV</sequence>
<protein>
    <submittedName>
        <fullName evidence="1">Uncharacterized protein</fullName>
    </submittedName>
</protein>
<proteinExistence type="predicted"/>
<evidence type="ECO:0000313" key="2">
    <source>
        <dbReference type="Proteomes" id="UP001174909"/>
    </source>
</evidence>
<reference evidence="1" key="1">
    <citation type="submission" date="2023-03" db="EMBL/GenBank/DDBJ databases">
        <authorList>
            <person name="Steffen K."/>
            <person name="Cardenas P."/>
        </authorList>
    </citation>
    <scope>NUCLEOTIDE SEQUENCE</scope>
</reference>
<accession>A0AA35WLD0</accession>
<dbReference type="Proteomes" id="UP001174909">
    <property type="component" value="Unassembled WGS sequence"/>
</dbReference>
<comment type="caution">
    <text evidence="1">The sequence shown here is derived from an EMBL/GenBank/DDBJ whole genome shotgun (WGS) entry which is preliminary data.</text>
</comment>
<dbReference type="AlphaFoldDB" id="A0AA35WLD0"/>
<name>A0AA35WLD0_GEOBA</name>